<dbReference type="PANTHER" id="PTHR43472:SF1">
    <property type="entry name" value="PHOSPHORIBOSYLAMINE--GLYCINE LIGASE, CHLOROPLASTIC"/>
    <property type="match status" value="1"/>
</dbReference>
<dbReference type="Pfam" id="PF02844">
    <property type="entry name" value="GARS_N"/>
    <property type="match status" value="1"/>
</dbReference>
<dbReference type="PANTHER" id="PTHR43472">
    <property type="entry name" value="PHOSPHORIBOSYLAMINE--GLYCINE LIGASE"/>
    <property type="match status" value="1"/>
</dbReference>
<dbReference type="Gene3D" id="3.40.50.20">
    <property type="match status" value="1"/>
</dbReference>
<dbReference type="InterPro" id="IPR000115">
    <property type="entry name" value="PRibGlycinamide_synth"/>
</dbReference>
<sequence length="140" mass="15419">MRVMVIGGGGREHAIVWALKKSDKVKEIYCAPGNAGIASLAECVPIGVDRFDELIRFAKEIPIDLVVVGPDDPLADGIVDAFEAENIPIYGPRRNAAEIEGSKIFMKHLLKNTAFRPPNTRHSPIMSRRWPTCADNPLRS</sequence>
<dbReference type="Proteomes" id="UP000680304">
    <property type="component" value="Unassembled WGS sequence"/>
</dbReference>
<dbReference type="InterPro" id="IPR020562">
    <property type="entry name" value="PRibGlycinamide_synth_N"/>
</dbReference>
<gene>
    <name evidence="3" type="ORF">PACILC2_50360</name>
</gene>
<dbReference type="EMBL" id="BOVJ01000184">
    <property type="protein sequence ID" value="GIQ66468.1"/>
    <property type="molecule type" value="Genomic_DNA"/>
</dbReference>
<feature type="region of interest" description="Disordered" evidence="1">
    <location>
        <begin position="121"/>
        <end position="140"/>
    </location>
</feature>
<dbReference type="SUPFAM" id="SSF52440">
    <property type="entry name" value="PreATP-grasp domain"/>
    <property type="match status" value="1"/>
</dbReference>
<protein>
    <recommendedName>
        <fullName evidence="2">Phosphoribosylglycinamide synthetase N-terminal domain-containing protein</fullName>
    </recommendedName>
</protein>
<accession>A0ABQ4NER8</accession>
<reference evidence="3 4" key="1">
    <citation type="submission" date="2021-04" db="EMBL/GenBank/DDBJ databases">
        <title>Draft genome sequence of Paenibacillus cisolokensis, LC2-13A.</title>
        <authorList>
            <person name="Uke A."/>
            <person name="Chhe C."/>
            <person name="Baramee S."/>
            <person name="Kosugi A."/>
        </authorList>
    </citation>
    <scope>NUCLEOTIDE SEQUENCE [LARGE SCALE GENOMIC DNA]</scope>
    <source>
        <strain evidence="3 4">LC2-13A</strain>
    </source>
</reference>
<name>A0ABQ4NER8_9BACL</name>
<evidence type="ECO:0000313" key="3">
    <source>
        <dbReference type="EMBL" id="GIQ66468.1"/>
    </source>
</evidence>
<dbReference type="InterPro" id="IPR016185">
    <property type="entry name" value="PreATP-grasp_dom_sf"/>
</dbReference>
<proteinExistence type="predicted"/>
<evidence type="ECO:0000256" key="1">
    <source>
        <dbReference type="SAM" id="MobiDB-lite"/>
    </source>
</evidence>
<evidence type="ECO:0000259" key="2">
    <source>
        <dbReference type="Pfam" id="PF02844"/>
    </source>
</evidence>
<keyword evidence="4" id="KW-1185">Reference proteome</keyword>
<evidence type="ECO:0000313" key="4">
    <source>
        <dbReference type="Proteomes" id="UP000680304"/>
    </source>
</evidence>
<feature type="domain" description="Phosphoribosylglycinamide synthetase N-terminal" evidence="2">
    <location>
        <begin position="1"/>
        <end position="100"/>
    </location>
</feature>
<organism evidence="3 4">
    <name type="scientific">Paenibacillus cisolokensis</name>
    <dbReference type="NCBI Taxonomy" id="1658519"/>
    <lineage>
        <taxon>Bacteria</taxon>
        <taxon>Bacillati</taxon>
        <taxon>Bacillota</taxon>
        <taxon>Bacilli</taxon>
        <taxon>Bacillales</taxon>
        <taxon>Paenibacillaceae</taxon>
        <taxon>Paenibacillus</taxon>
    </lineage>
</organism>
<comment type="caution">
    <text evidence="3">The sequence shown here is derived from an EMBL/GenBank/DDBJ whole genome shotgun (WGS) entry which is preliminary data.</text>
</comment>